<keyword evidence="2" id="KW-1185">Reference proteome</keyword>
<comment type="caution">
    <text evidence="1">The sequence shown here is derived from an EMBL/GenBank/DDBJ whole genome shotgun (WGS) entry which is preliminary data.</text>
</comment>
<evidence type="ECO:0000313" key="2">
    <source>
        <dbReference type="Proteomes" id="UP000652760"/>
    </source>
</evidence>
<dbReference type="CDD" id="cd00377">
    <property type="entry name" value="ICL_PEPM"/>
    <property type="match status" value="1"/>
</dbReference>
<protein>
    <submittedName>
        <fullName evidence="1">Isocitrate lyase/PEP mutase family protein</fullName>
    </submittedName>
</protein>
<dbReference type="PANTHER" id="PTHR42905">
    <property type="entry name" value="PHOSPHOENOLPYRUVATE CARBOXYLASE"/>
    <property type="match status" value="1"/>
</dbReference>
<keyword evidence="1" id="KW-0456">Lyase</keyword>
<gene>
    <name evidence="1" type="ORF">JHL17_32270</name>
</gene>
<evidence type="ECO:0000313" key="1">
    <source>
        <dbReference type="EMBL" id="MBK1842083.1"/>
    </source>
</evidence>
<dbReference type="GO" id="GO:0016829">
    <property type="term" value="F:lyase activity"/>
    <property type="evidence" value="ECO:0007669"/>
    <property type="project" value="UniProtKB-KW"/>
</dbReference>
<dbReference type="Pfam" id="PF13714">
    <property type="entry name" value="PEP_mutase"/>
    <property type="match status" value="1"/>
</dbReference>
<dbReference type="InterPro" id="IPR018523">
    <property type="entry name" value="Isocitrate_lyase_ph_CS"/>
</dbReference>
<dbReference type="PROSITE" id="PS00161">
    <property type="entry name" value="ISOCITRATE_LYASE"/>
    <property type="match status" value="1"/>
</dbReference>
<dbReference type="RefSeq" id="WP_200198760.1">
    <property type="nucleotide sequence ID" value="NZ_JAENHM010000078.1"/>
</dbReference>
<dbReference type="PANTHER" id="PTHR42905:SF16">
    <property type="entry name" value="CARBOXYPHOSPHONOENOLPYRUVATE PHOSPHONOMUTASE-LIKE PROTEIN (AFU_ORTHOLOGUE AFUA_5G07230)"/>
    <property type="match status" value="1"/>
</dbReference>
<organism evidence="1 2">
    <name type="scientific">Azospirillum endophyticum</name>
    <dbReference type="NCBI Taxonomy" id="2800326"/>
    <lineage>
        <taxon>Bacteria</taxon>
        <taxon>Pseudomonadati</taxon>
        <taxon>Pseudomonadota</taxon>
        <taxon>Alphaproteobacteria</taxon>
        <taxon>Rhodospirillales</taxon>
        <taxon>Azospirillaceae</taxon>
        <taxon>Azospirillum</taxon>
    </lineage>
</organism>
<dbReference type="SUPFAM" id="SSF51621">
    <property type="entry name" value="Phosphoenolpyruvate/pyruvate domain"/>
    <property type="match status" value="1"/>
</dbReference>
<proteinExistence type="predicted"/>
<accession>A0ABS1FF70</accession>
<name>A0ABS1FF70_9PROT</name>
<dbReference type="EMBL" id="JAENHM010000078">
    <property type="protein sequence ID" value="MBK1842083.1"/>
    <property type="molecule type" value="Genomic_DNA"/>
</dbReference>
<dbReference type="InterPro" id="IPR015813">
    <property type="entry name" value="Pyrv/PenolPyrv_kinase-like_dom"/>
</dbReference>
<dbReference type="InterPro" id="IPR040442">
    <property type="entry name" value="Pyrv_kinase-like_dom_sf"/>
</dbReference>
<sequence>MILDQKTATPAPRAFRDLLRSGDLIVSPGVYDGYSARLVEAAGFRTAATSGAAIANAVLGIEDVGIMGLAENLAHCRNIARSIQIPLTADADDGYGNPVNVFHTVREFEAAGVAAVNIEDQLSPKRCGHMPGKVVVPLHEMVKKIEAACLARRNDEFAIVARTDGLAIEGLESTLDRVRAYVRAGADMIFPDAIRSEEEVARIVEAAGPVPVSVNMGFGIRSRPTTPLIPLSRLKALGVRRVSLPRMLPAAAIHGMKNALAAMRGVIETGEPVDRPDLLVGIEEIWALMGFPELQELERRLLSVETLSSKYGQ</sequence>
<reference evidence="2" key="1">
    <citation type="submission" date="2021-01" db="EMBL/GenBank/DDBJ databases">
        <title>Genome public.</title>
        <authorList>
            <person name="Liu C."/>
            <person name="Sun Q."/>
        </authorList>
    </citation>
    <scope>NUCLEOTIDE SEQUENCE [LARGE SCALE GENOMIC DNA]</scope>
    <source>
        <strain evidence="2">YIM B02556</strain>
    </source>
</reference>
<dbReference type="Proteomes" id="UP000652760">
    <property type="component" value="Unassembled WGS sequence"/>
</dbReference>
<dbReference type="InterPro" id="IPR039556">
    <property type="entry name" value="ICL/PEPM"/>
</dbReference>
<dbReference type="Gene3D" id="3.20.20.60">
    <property type="entry name" value="Phosphoenolpyruvate-binding domains"/>
    <property type="match status" value="1"/>
</dbReference>